<name>A0ABT2FMK4_9GAMM</name>
<accession>A0ABT2FMK4</accession>
<proteinExistence type="predicted"/>
<dbReference type="Proteomes" id="UP001201549">
    <property type="component" value="Unassembled WGS sequence"/>
</dbReference>
<evidence type="ECO:0000313" key="3">
    <source>
        <dbReference type="EMBL" id="MCS4557576.1"/>
    </source>
</evidence>
<reference evidence="4" key="2">
    <citation type="submission" date="2023-07" db="EMBL/GenBank/DDBJ databases">
        <title>Shewanella mangrovi sp. nov., an acetaldehyde- degrading bacterium isolated from mangrove sediment.</title>
        <authorList>
            <person name="Liu Y."/>
        </authorList>
    </citation>
    <scope>NUCLEOTIDE SEQUENCE [LARGE SCALE GENOMIC DNA]</scope>
    <source>
        <strain evidence="4">C32</strain>
    </source>
</reference>
<dbReference type="Pfam" id="PF04024">
    <property type="entry name" value="PspC"/>
    <property type="match status" value="1"/>
</dbReference>
<keyword evidence="1" id="KW-0812">Transmembrane</keyword>
<evidence type="ECO:0000313" key="4">
    <source>
        <dbReference type="Proteomes" id="UP001201549"/>
    </source>
</evidence>
<keyword evidence="1" id="KW-0472">Membrane</keyword>
<protein>
    <submittedName>
        <fullName evidence="3">PspC domain-containing protein</fullName>
    </submittedName>
</protein>
<sequence length="64" mass="7222">MTIAERMRQQGKLVFGSSSKLAQDFAWSVTLIRLGWIVLGIIQPVTTVLAYAIVSAVYPWIRNR</sequence>
<dbReference type="RefSeq" id="WP_238897050.1">
    <property type="nucleotide sequence ID" value="NZ_JAKOGG010000010.1"/>
</dbReference>
<comment type="caution">
    <text evidence="3">The sequence shown here is derived from an EMBL/GenBank/DDBJ whole genome shotgun (WGS) entry which is preliminary data.</text>
</comment>
<evidence type="ECO:0000256" key="1">
    <source>
        <dbReference type="SAM" id="Phobius"/>
    </source>
</evidence>
<evidence type="ECO:0000259" key="2">
    <source>
        <dbReference type="Pfam" id="PF04024"/>
    </source>
</evidence>
<gene>
    <name evidence="3" type="ORF">L9G74_14090</name>
</gene>
<reference evidence="3 4" key="1">
    <citation type="submission" date="2022-02" db="EMBL/GenBank/DDBJ databases">
        <authorList>
            <person name="Zhuang L."/>
        </authorList>
    </citation>
    <scope>NUCLEOTIDE SEQUENCE [LARGE SCALE GENOMIC DNA]</scope>
    <source>
        <strain evidence="3 4">C32</strain>
    </source>
</reference>
<organism evidence="3 4">
    <name type="scientific">Shewanella electrica</name>
    <dbReference type="NCBI Taxonomy" id="515560"/>
    <lineage>
        <taxon>Bacteria</taxon>
        <taxon>Pseudomonadati</taxon>
        <taxon>Pseudomonadota</taxon>
        <taxon>Gammaproteobacteria</taxon>
        <taxon>Alteromonadales</taxon>
        <taxon>Shewanellaceae</taxon>
        <taxon>Shewanella</taxon>
    </lineage>
</organism>
<dbReference type="InterPro" id="IPR007168">
    <property type="entry name" value="Phageshock_PspC_N"/>
</dbReference>
<feature type="transmembrane region" description="Helical" evidence="1">
    <location>
        <begin position="34"/>
        <end position="61"/>
    </location>
</feature>
<dbReference type="EMBL" id="JAKOGG010000010">
    <property type="protein sequence ID" value="MCS4557576.1"/>
    <property type="molecule type" value="Genomic_DNA"/>
</dbReference>
<keyword evidence="4" id="KW-1185">Reference proteome</keyword>
<feature type="domain" description="Phage shock protein PspC N-terminal" evidence="2">
    <location>
        <begin position="9"/>
        <end position="59"/>
    </location>
</feature>
<keyword evidence="1" id="KW-1133">Transmembrane helix</keyword>